<protein>
    <submittedName>
        <fullName evidence="1">N-formylglutamate amidohydrolase</fullName>
    </submittedName>
</protein>
<evidence type="ECO:0000313" key="2">
    <source>
        <dbReference type="Proteomes" id="UP000538670"/>
    </source>
</evidence>
<dbReference type="EMBL" id="JACIDH010000004">
    <property type="protein sequence ID" value="MBB3879118.1"/>
    <property type="molecule type" value="Genomic_DNA"/>
</dbReference>
<keyword evidence="1" id="KW-0378">Hydrolase</keyword>
<dbReference type="InterPro" id="IPR007709">
    <property type="entry name" value="N-FG_amidohydro"/>
</dbReference>
<keyword evidence="2" id="KW-1185">Reference proteome</keyword>
<comment type="caution">
    <text evidence="1">The sequence shown here is derived from an EMBL/GenBank/DDBJ whole genome shotgun (WGS) entry which is preliminary data.</text>
</comment>
<dbReference type="Pfam" id="PF05013">
    <property type="entry name" value="FGase"/>
    <property type="match status" value="1"/>
</dbReference>
<name>A0A7W6F2U0_9SPHN</name>
<evidence type="ECO:0000313" key="1">
    <source>
        <dbReference type="EMBL" id="MBB3879118.1"/>
    </source>
</evidence>
<accession>A0A7W6F2U0</accession>
<dbReference type="Proteomes" id="UP000538670">
    <property type="component" value="Unassembled WGS sequence"/>
</dbReference>
<proteinExistence type="predicted"/>
<sequence>MASPFPGASYECLGTDSPNGPVVISVPHGGRDYPPALLEALRVPLSAIMGLEDRLIDLVGHAARSDEPMIVQTRPRAWIDLNRDERDRDPLIDLGARASGRGSSKVRSGLGLVPRRIGGHGDIWARRFTDAEMVARIASDHRPYHAALSACLAAVRARFGVAVLLDLHSMPPLGAADSYPRVVIGDRHGATAAMRFVRRVDATVRTAGIAVTRNAPYAGGHVVERHGDTWRGIHAIQLELDRSLYLDAALEAPGPGFDATVLLVRRIIAALAAEALGQPLPLAAE</sequence>
<dbReference type="SUPFAM" id="SSF53187">
    <property type="entry name" value="Zn-dependent exopeptidases"/>
    <property type="match status" value="1"/>
</dbReference>
<reference evidence="1 2" key="1">
    <citation type="submission" date="2020-08" db="EMBL/GenBank/DDBJ databases">
        <title>Genomic Encyclopedia of Type Strains, Phase IV (KMG-IV): sequencing the most valuable type-strain genomes for metagenomic binning, comparative biology and taxonomic classification.</title>
        <authorList>
            <person name="Goeker M."/>
        </authorList>
    </citation>
    <scope>NUCLEOTIDE SEQUENCE [LARGE SCALE GENOMIC DNA]</scope>
    <source>
        <strain evidence="1 2">DSM 19512</strain>
    </source>
</reference>
<gene>
    <name evidence="1" type="ORF">GGR48_001541</name>
</gene>
<organism evidence="1 2">
    <name type="scientific">Sphingomonas pseudosanguinis</name>
    <dbReference type="NCBI Taxonomy" id="413712"/>
    <lineage>
        <taxon>Bacteria</taxon>
        <taxon>Pseudomonadati</taxon>
        <taxon>Pseudomonadota</taxon>
        <taxon>Alphaproteobacteria</taxon>
        <taxon>Sphingomonadales</taxon>
        <taxon>Sphingomonadaceae</taxon>
        <taxon>Sphingomonas</taxon>
    </lineage>
</organism>
<dbReference type="Gene3D" id="3.40.630.40">
    <property type="entry name" value="Zn-dependent exopeptidases"/>
    <property type="match status" value="1"/>
</dbReference>
<dbReference type="GO" id="GO:0016787">
    <property type="term" value="F:hydrolase activity"/>
    <property type="evidence" value="ECO:0007669"/>
    <property type="project" value="UniProtKB-KW"/>
</dbReference>
<dbReference type="RefSeq" id="WP_183951307.1">
    <property type="nucleotide sequence ID" value="NZ_JACIDH010000004.1"/>
</dbReference>
<dbReference type="AlphaFoldDB" id="A0A7W6F2U0"/>